<reference evidence="5 6" key="1">
    <citation type="submission" date="2019-04" db="EMBL/GenBank/DDBJ databases">
        <authorList>
            <consortium name="DOE Joint Genome Institute"/>
            <person name="Mondo S."/>
            <person name="Kjaerbolling I."/>
            <person name="Vesth T."/>
            <person name="Frisvad J.C."/>
            <person name="Nybo J.L."/>
            <person name="Theobald S."/>
            <person name="Kildgaard S."/>
            <person name="Isbrandt T."/>
            <person name="Kuo A."/>
            <person name="Sato A."/>
            <person name="Lyhne E.K."/>
            <person name="Kogle M.E."/>
            <person name="Wiebenga A."/>
            <person name="Kun R.S."/>
            <person name="Lubbers R.J."/>
            <person name="Makela M.R."/>
            <person name="Barry K."/>
            <person name="Chovatia M."/>
            <person name="Clum A."/>
            <person name="Daum C."/>
            <person name="Haridas S."/>
            <person name="He G."/>
            <person name="LaButti K."/>
            <person name="Lipzen A."/>
            <person name="Riley R."/>
            <person name="Salamov A."/>
            <person name="Simmons B.A."/>
            <person name="Magnuson J.K."/>
            <person name="Henrissat B."/>
            <person name="Mortensen U.H."/>
            <person name="Larsen T.O."/>
            <person name="Devries R.P."/>
            <person name="Grigoriev I.V."/>
            <person name="Machida M."/>
            <person name="Baker S.E."/>
            <person name="Andersen M.R."/>
            <person name="Cantor M.N."/>
            <person name="Hua S.X."/>
        </authorList>
    </citation>
    <scope>NUCLEOTIDE SEQUENCE [LARGE SCALE GENOMIC DNA]</scope>
    <source>
        <strain evidence="5 6">CBS 117616</strain>
    </source>
</reference>
<evidence type="ECO:0000313" key="6">
    <source>
        <dbReference type="Proteomes" id="UP000325395"/>
    </source>
</evidence>
<dbReference type="InterPro" id="IPR006140">
    <property type="entry name" value="D-isomer_DH_NAD-bd"/>
</dbReference>
<proteinExistence type="inferred from homology"/>
<dbReference type="InterPro" id="IPR036291">
    <property type="entry name" value="NAD(P)-bd_dom_sf"/>
</dbReference>
<dbReference type="SUPFAM" id="SSF51735">
    <property type="entry name" value="NAD(P)-binding Rossmann-fold domains"/>
    <property type="match status" value="1"/>
</dbReference>
<evidence type="ECO:0000256" key="2">
    <source>
        <dbReference type="RuleBase" id="RU003719"/>
    </source>
</evidence>
<dbReference type="EMBL" id="ML735688">
    <property type="protein sequence ID" value="KAE8423562.1"/>
    <property type="molecule type" value="Genomic_DNA"/>
</dbReference>
<feature type="domain" description="D-isomer specific 2-hydroxyacid dehydrogenase NAD-binding" evidence="4">
    <location>
        <begin position="124"/>
        <end position="304"/>
    </location>
</feature>
<dbReference type="Gene3D" id="3.40.50.720">
    <property type="entry name" value="NAD(P)-binding Rossmann-like Domain"/>
    <property type="match status" value="2"/>
</dbReference>
<dbReference type="PANTHER" id="PTHR10996">
    <property type="entry name" value="2-HYDROXYACID DEHYDROGENASE-RELATED"/>
    <property type="match status" value="1"/>
</dbReference>
<dbReference type="Pfam" id="PF00389">
    <property type="entry name" value="2-Hacid_dh"/>
    <property type="match status" value="1"/>
</dbReference>
<dbReference type="SUPFAM" id="SSF52283">
    <property type="entry name" value="Formate/glycerate dehydrogenase catalytic domain-like"/>
    <property type="match status" value="1"/>
</dbReference>
<organism evidence="5 6">
    <name type="scientific">Aspergillus pseudocaelatus</name>
    <dbReference type="NCBI Taxonomy" id="1825620"/>
    <lineage>
        <taxon>Eukaryota</taxon>
        <taxon>Fungi</taxon>
        <taxon>Dikarya</taxon>
        <taxon>Ascomycota</taxon>
        <taxon>Pezizomycotina</taxon>
        <taxon>Eurotiomycetes</taxon>
        <taxon>Eurotiomycetidae</taxon>
        <taxon>Eurotiales</taxon>
        <taxon>Aspergillaceae</taxon>
        <taxon>Aspergillus</taxon>
        <taxon>Aspergillus subgen. Circumdati</taxon>
    </lineage>
</organism>
<gene>
    <name evidence="5" type="ORF">BDV36DRAFT_279090</name>
</gene>
<evidence type="ECO:0000313" key="5">
    <source>
        <dbReference type="EMBL" id="KAE8423562.1"/>
    </source>
</evidence>
<evidence type="ECO:0000256" key="1">
    <source>
        <dbReference type="ARBA" id="ARBA00023002"/>
    </source>
</evidence>
<keyword evidence="6" id="KW-1185">Reference proteome</keyword>
<dbReference type="Proteomes" id="UP000325395">
    <property type="component" value="Unassembled WGS sequence"/>
</dbReference>
<evidence type="ECO:0008006" key="7">
    <source>
        <dbReference type="Google" id="ProtNLM"/>
    </source>
</evidence>
<dbReference type="PANTHER" id="PTHR10996:SF281">
    <property type="entry name" value="D-ISOMER SPECIFIC 2-HYDROXYACID DEHYDROGENASE NAD-BINDING DOMAIN-CONTAINING PROTEIN-RELATED"/>
    <property type="match status" value="1"/>
</dbReference>
<keyword evidence="1 2" id="KW-0560">Oxidoreductase</keyword>
<dbReference type="CDD" id="cd12168">
    <property type="entry name" value="Mand_dh_like"/>
    <property type="match status" value="1"/>
</dbReference>
<dbReference type="InterPro" id="IPR006139">
    <property type="entry name" value="D-isomer_2_OHA_DH_cat_dom"/>
</dbReference>
<dbReference type="Pfam" id="PF02826">
    <property type="entry name" value="2-Hacid_dh_C"/>
    <property type="match status" value="1"/>
</dbReference>
<dbReference type="InterPro" id="IPR050223">
    <property type="entry name" value="D-isomer_2-hydroxyacid_DH"/>
</dbReference>
<evidence type="ECO:0000259" key="3">
    <source>
        <dbReference type="Pfam" id="PF00389"/>
    </source>
</evidence>
<name>A0ABQ6X2N6_9EURO</name>
<sequence>MTKPIVLQLGDDVRWNHDMYRAFQDTFDIRRSYTMTRPEFIHTLKEKGFGDFFGIYRPFWNTGGEMGRWDEELISLLPKSCKIYASAGAGFDWVDTNSLARKGILYCNSASACTESVADAAIWLIISTFRQFSWSSVAARSIDSYQFTDAARNIGAIARNPNGHTLGIIGFGQIGRRVAEKAFLAFGMKVIYNDIIQMTQEVEQRTQATYHKDIGTLLATSDCVVLAAPFTGEVLLDTALLMKMKQGSRLVNIARGKLVHEEALVKALESGAISAAGLDVHQSEPYVHPRLAELKNVEVTCHTAGASLDSHMGFERLGMKNIISFYDTGKAISPVNGHLISGSAGVL</sequence>
<accession>A0ABQ6X2N6</accession>
<evidence type="ECO:0000259" key="4">
    <source>
        <dbReference type="Pfam" id="PF02826"/>
    </source>
</evidence>
<feature type="domain" description="D-isomer specific 2-hydroxyacid dehydrogenase catalytic" evidence="3">
    <location>
        <begin position="69"/>
        <end position="336"/>
    </location>
</feature>
<comment type="similarity">
    <text evidence="2">Belongs to the D-isomer specific 2-hydroxyacid dehydrogenase family.</text>
</comment>
<protein>
    <recommendedName>
        <fullName evidence="7">D-mandelate dehydrogenase</fullName>
    </recommendedName>
</protein>